<name>A0A3S4TCP4_9BACT</name>
<dbReference type="KEGG" id="poc:NCTC13071_02318"/>
<evidence type="ECO:0000313" key="2">
    <source>
        <dbReference type="Proteomes" id="UP000274578"/>
    </source>
</evidence>
<gene>
    <name evidence="1" type="ORF">NCTC13071_02318</name>
</gene>
<organism evidence="1 2">
    <name type="scientific">Segatella oris</name>
    <dbReference type="NCBI Taxonomy" id="28135"/>
    <lineage>
        <taxon>Bacteria</taxon>
        <taxon>Pseudomonadati</taxon>
        <taxon>Bacteroidota</taxon>
        <taxon>Bacteroidia</taxon>
        <taxon>Bacteroidales</taxon>
        <taxon>Prevotellaceae</taxon>
        <taxon>Segatella</taxon>
    </lineage>
</organism>
<protein>
    <submittedName>
        <fullName evidence="1">Uncharacterized protein</fullName>
    </submittedName>
</protein>
<evidence type="ECO:0000313" key="1">
    <source>
        <dbReference type="EMBL" id="VEH16294.1"/>
    </source>
</evidence>
<proteinExistence type="predicted"/>
<accession>A0A3S4TCP4</accession>
<dbReference type="Proteomes" id="UP000274578">
    <property type="component" value="Chromosome 1"/>
</dbReference>
<dbReference type="AlphaFoldDB" id="A0A3S4TCP4"/>
<dbReference type="RefSeq" id="WP_018919642.1">
    <property type="nucleotide sequence ID" value="NZ_LR134384.1"/>
</dbReference>
<dbReference type="GeneID" id="85013068"/>
<dbReference type="EMBL" id="LR134384">
    <property type="protein sequence ID" value="VEH16294.1"/>
    <property type="molecule type" value="Genomic_DNA"/>
</dbReference>
<sequence length="284" mass="31706">MKTTTKIILGLIAASYLMLVMTSTMSLEQPARIFQTCIRGTLKTQKLTAIQAFVALDPYDEESQNYIIELVSDDNAREITVDYPSELVEVKMKGTMLDIITSSEVGKTKAEGRTFEIVEKKEEEQTSEEDYDTDYSSQTAVIIVNMPKATLLQLLANPKSLNLKGGSLNIANLKADTFDFRRKVELLLDGCNFQRATIDIGTHGLGLTDTHIGQFTFFATEDTINSRSTTISEGKGTAIENLLLRTNTDMNLDYSCYKHINVEQYGQTMVSINFTNVSRKCSLK</sequence>
<reference evidence="1 2" key="1">
    <citation type="submission" date="2018-12" db="EMBL/GenBank/DDBJ databases">
        <authorList>
            <consortium name="Pathogen Informatics"/>
        </authorList>
    </citation>
    <scope>NUCLEOTIDE SEQUENCE [LARGE SCALE GENOMIC DNA]</scope>
    <source>
        <strain evidence="1 2">NCTC13071</strain>
    </source>
</reference>